<evidence type="ECO:0000313" key="4">
    <source>
        <dbReference type="Proteomes" id="UP000225706"/>
    </source>
</evidence>
<dbReference type="InterPro" id="IPR007855">
    <property type="entry name" value="RDRP"/>
</dbReference>
<dbReference type="GO" id="GO:0030422">
    <property type="term" value="P:siRNA processing"/>
    <property type="evidence" value="ECO:0007669"/>
    <property type="project" value="TreeGrafter"/>
</dbReference>
<gene>
    <name evidence="3" type="primary">RDR1</name>
    <name evidence="3" type="ORF">AWC38_SpisGene11277</name>
</gene>
<dbReference type="GO" id="GO:0003968">
    <property type="term" value="F:RNA-directed RNA polymerase activity"/>
    <property type="evidence" value="ECO:0007669"/>
    <property type="project" value="UniProtKB-KW"/>
</dbReference>
<dbReference type="AlphaFoldDB" id="A0A2B4S6D8"/>
<keyword evidence="4" id="KW-1185">Reference proteome</keyword>
<dbReference type="PANTHER" id="PTHR23079:SF55">
    <property type="entry name" value="RNA-DIRECTED RNA POLYMERASE"/>
    <property type="match status" value="1"/>
</dbReference>
<dbReference type="OrthoDB" id="6513042at2759"/>
<evidence type="ECO:0000313" key="3">
    <source>
        <dbReference type="EMBL" id="PFX24118.1"/>
    </source>
</evidence>
<dbReference type="InterPro" id="IPR057596">
    <property type="entry name" value="RDRP_core"/>
</dbReference>
<name>A0A2B4S6D8_STYPI</name>
<dbReference type="PANTHER" id="PTHR23079">
    <property type="entry name" value="RNA-DEPENDENT RNA POLYMERASE"/>
    <property type="match status" value="1"/>
</dbReference>
<comment type="similarity">
    <text evidence="1">Belongs to the RdRP family.</text>
</comment>
<proteinExistence type="inferred from homology"/>
<dbReference type="GO" id="GO:0031380">
    <property type="term" value="C:nuclear RNA-directed RNA polymerase complex"/>
    <property type="evidence" value="ECO:0007669"/>
    <property type="project" value="TreeGrafter"/>
</dbReference>
<dbReference type="EC" id="2.7.7.48" evidence="1"/>
<keyword evidence="1 3" id="KW-0696">RNA-directed RNA polymerase</keyword>
<dbReference type="GO" id="GO:0003723">
    <property type="term" value="F:RNA binding"/>
    <property type="evidence" value="ECO:0007669"/>
    <property type="project" value="UniProtKB-KW"/>
</dbReference>
<keyword evidence="1" id="KW-0808">Transferase</keyword>
<dbReference type="Pfam" id="PF05183">
    <property type="entry name" value="RdRP"/>
    <property type="match status" value="1"/>
</dbReference>
<accession>A0A2B4S6D8</accession>
<sequence>MSLCIILMSTGHQAEAHILHVKFHGTDRDEYRVDYEKLESTLLTEYLKQRDGPDFHQKLIKLTFNITPVDEANAFCQSVLERGIFCRQSPYFFLGHSDEQLKEKSCYLMRASHEEIHELLSKFGNFLEEKNLAKRASKIAMLFSGLNRTVPLQAHEYKVEPDIKGGVVRSYNFTDGCGFMSPNFASELQQIFELNYKPSAVHIRYRGIEGVLCLKDDLTEVKVQFHKSMQKFFTPDENMPRMFNFVDVVDYSRPYVNGYLNSQMVMLLVERGVSAQNLEDLQDGFHELVEGMCNKTAEYFLSFKGEFRLLQEIQENGIDSGVRNRLKLLQKQELDDMGMAAYTRVLVPKSRVVFAVCDPLHKLKYGECYFSPTTPGEEARNFPIGQKLLVTRSPCYVPGDLRVLKLTNDREGYENLKDCLVLPARGPRPHAFECSGGDLSGKKFFVCWDKKIIPSGNQKPCDYSPTKGAKLRRTSSKSLSKVTEKFKRNDHGKEVKHREEMLQYFATYTDETQQKIEREYMKYATSNGPSSKECRRLSKMLHQATNFTKDANDFEKQLEEAEQPISSELPSYSLSNRLSCVFSTDAEQSVNEIMRMIDNKAKVFFERMQFETKKSEA</sequence>
<comment type="caution">
    <text evidence="3">The sequence shown here is derived from an EMBL/GenBank/DDBJ whole genome shotgun (WGS) entry which is preliminary data.</text>
</comment>
<protein>
    <recommendedName>
        <fullName evidence="1">RNA-dependent RNA polymerase</fullName>
        <ecNumber evidence="1">2.7.7.48</ecNumber>
    </recommendedName>
</protein>
<feature type="domain" description="RDRP core" evidence="2">
    <location>
        <begin position="75"/>
        <end position="573"/>
    </location>
</feature>
<dbReference type="Proteomes" id="UP000225706">
    <property type="component" value="Unassembled WGS sequence"/>
</dbReference>
<dbReference type="EMBL" id="LSMT01000185">
    <property type="protein sequence ID" value="PFX24118.1"/>
    <property type="molecule type" value="Genomic_DNA"/>
</dbReference>
<keyword evidence="1" id="KW-0694">RNA-binding</keyword>
<keyword evidence="1" id="KW-0548">Nucleotidyltransferase</keyword>
<comment type="catalytic activity">
    <reaction evidence="1">
        <text>RNA(n) + a ribonucleoside 5'-triphosphate = RNA(n+1) + diphosphate</text>
        <dbReference type="Rhea" id="RHEA:21248"/>
        <dbReference type="Rhea" id="RHEA-COMP:14527"/>
        <dbReference type="Rhea" id="RHEA-COMP:17342"/>
        <dbReference type="ChEBI" id="CHEBI:33019"/>
        <dbReference type="ChEBI" id="CHEBI:61557"/>
        <dbReference type="ChEBI" id="CHEBI:140395"/>
        <dbReference type="EC" id="2.7.7.48"/>
    </reaction>
</comment>
<evidence type="ECO:0000256" key="1">
    <source>
        <dbReference type="RuleBase" id="RU363098"/>
    </source>
</evidence>
<evidence type="ECO:0000259" key="2">
    <source>
        <dbReference type="Pfam" id="PF05183"/>
    </source>
</evidence>
<organism evidence="3 4">
    <name type="scientific">Stylophora pistillata</name>
    <name type="common">Smooth cauliflower coral</name>
    <dbReference type="NCBI Taxonomy" id="50429"/>
    <lineage>
        <taxon>Eukaryota</taxon>
        <taxon>Metazoa</taxon>
        <taxon>Cnidaria</taxon>
        <taxon>Anthozoa</taxon>
        <taxon>Hexacorallia</taxon>
        <taxon>Scleractinia</taxon>
        <taxon>Astrocoeniina</taxon>
        <taxon>Pocilloporidae</taxon>
        <taxon>Stylophora</taxon>
    </lineage>
</organism>
<reference evidence="4" key="1">
    <citation type="journal article" date="2017" name="bioRxiv">
        <title>Comparative analysis of the genomes of Stylophora pistillata and Acropora digitifera provides evidence for extensive differences between species of corals.</title>
        <authorList>
            <person name="Voolstra C.R."/>
            <person name="Li Y."/>
            <person name="Liew Y.J."/>
            <person name="Baumgarten S."/>
            <person name="Zoccola D."/>
            <person name="Flot J.-F."/>
            <person name="Tambutte S."/>
            <person name="Allemand D."/>
            <person name="Aranda M."/>
        </authorList>
    </citation>
    <scope>NUCLEOTIDE SEQUENCE [LARGE SCALE GENOMIC DNA]</scope>
</reference>